<dbReference type="InterPro" id="IPR007197">
    <property type="entry name" value="rSAM"/>
</dbReference>
<feature type="binding site" evidence="5">
    <location>
        <position position="64"/>
    </location>
    <ligand>
        <name>[4Fe-4S] cluster</name>
        <dbReference type="ChEBI" id="CHEBI:49883"/>
        <note>4Fe-4S-S-AdoMet</note>
    </ligand>
</feature>
<keyword evidence="3 5" id="KW-0408">Iron</keyword>
<protein>
    <submittedName>
        <fullName evidence="8">Iron-only hydrogenase maturation rSAM protein HydE</fullName>
    </submittedName>
</protein>
<dbReference type="SUPFAM" id="SSF102114">
    <property type="entry name" value="Radical SAM enzymes"/>
    <property type="match status" value="1"/>
</dbReference>
<dbReference type="PIRSF" id="PIRSF004762">
    <property type="entry name" value="CHP00423"/>
    <property type="match status" value="1"/>
</dbReference>
<feature type="binding site" evidence="5">
    <location>
        <position position="71"/>
    </location>
    <ligand>
        <name>[4Fe-4S] cluster</name>
        <dbReference type="ChEBI" id="CHEBI:49883"/>
        <note>4Fe-4S-S-AdoMet</note>
    </ligand>
</feature>
<feature type="binding site" evidence="5">
    <location>
        <position position="68"/>
    </location>
    <ligand>
        <name>[4Fe-4S] cluster</name>
        <dbReference type="ChEBI" id="CHEBI:49883"/>
        <note>4Fe-4S-S-AdoMet</note>
    </ligand>
</feature>
<evidence type="ECO:0000256" key="3">
    <source>
        <dbReference type="ARBA" id="ARBA00023004"/>
    </source>
</evidence>
<dbReference type="SFLD" id="SFLDF00348">
    <property type="entry name" value="FeFe_hydrogenase_maturase_(Hyd"/>
    <property type="match status" value="1"/>
</dbReference>
<dbReference type="PANTHER" id="PTHR43726:SF1">
    <property type="entry name" value="BIOTIN SYNTHASE"/>
    <property type="match status" value="1"/>
</dbReference>
<dbReference type="InterPro" id="IPR013785">
    <property type="entry name" value="Aldolase_TIM"/>
</dbReference>
<name>A0A133PJ80_9FIRM</name>
<dbReference type="NCBIfam" id="TIGR03956">
    <property type="entry name" value="rSAM_HydE"/>
    <property type="match status" value="1"/>
</dbReference>
<dbReference type="InterPro" id="IPR024021">
    <property type="entry name" value="FeFe-hyd_HydE_rSAM"/>
</dbReference>
<dbReference type="InterPro" id="IPR058240">
    <property type="entry name" value="rSAM_sf"/>
</dbReference>
<dbReference type="Gene3D" id="3.20.20.70">
    <property type="entry name" value="Aldolase class I"/>
    <property type="match status" value="1"/>
</dbReference>
<feature type="binding site" evidence="6">
    <location>
        <position position="184"/>
    </location>
    <ligand>
        <name>S-adenosyl-L-methionine</name>
        <dbReference type="ChEBI" id="CHEBI:59789"/>
    </ligand>
</feature>
<dbReference type="SFLD" id="SFLDG01280">
    <property type="entry name" value="HydE/PylB-like"/>
    <property type="match status" value="1"/>
</dbReference>
<dbReference type="InterPro" id="IPR034422">
    <property type="entry name" value="HydE/PylB-like"/>
</dbReference>
<dbReference type="GO" id="GO:0046872">
    <property type="term" value="F:metal ion binding"/>
    <property type="evidence" value="ECO:0007669"/>
    <property type="project" value="UniProtKB-KW"/>
</dbReference>
<feature type="binding site" evidence="6">
    <location>
        <position position="139"/>
    </location>
    <ligand>
        <name>(3R)-3-methyl-D-ornithine</name>
        <dbReference type="ChEBI" id="CHEBI:64642"/>
    </ligand>
</feature>
<evidence type="ECO:0000256" key="4">
    <source>
        <dbReference type="ARBA" id="ARBA00023014"/>
    </source>
</evidence>
<dbReference type="Proteomes" id="UP000070174">
    <property type="component" value="Unassembled WGS sequence"/>
</dbReference>
<organism evidence="8">
    <name type="scientific">Peptoniphilus harei</name>
    <dbReference type="NCBI Taxonomy" id="54005"/>
    <lineage>
        <taxon>Bacteria</taxon>
        <taxon>Bacillati</taxon>
        <taxon>Bacillota</taxon>
        <taxon>Tissierellia</taxon>
        <taxon>Tissierellales</taxon>
        <taxon>Peptoniphilaceae</taxon>
        <taxon>Peptoniphilus</taxon>
    </lineage>
</organism>
<dbReference type="AlphaFoldDB" id="A0A133PJ80"/>
<dbReference type="SFLD" id="SFLDS00029">
    <property type="entry name" value="Radical_SAM"/>
    <property type="match status" value="1"/>
</dbReference>
<dbReference type="PANTHER" id="PTHR43726">
    <property type="entry name" value="3-METHYLORNITHINE SYNTHASE"/>
    <property type="match status" value="1"/>
</dbReference>
<dbReference type="RefSeq" id="WP_060800703.1">
    <property type="nucleotide sequence ID" value="NZ_KQ957105.1"/>
</dbReference>
<accession>A0A133PJ80</accession>
<dbReference type="CDD" id="cd01335">
    <property type="entry name" value="Radical_SAM"/>
    <property type="match status" value="1"/>
</dbReference>
<keyword evidence="2" id="KW-0479">Metal-binding</keyword>
<dbReference type="GO" id="GO:0051539">
    <property type="term" value="F:4 iron, 4 sulfur cluster binding"/>
    <property type="evidence" value="ECO:0007669"/>
    <property type="project" value="UniProtKB-KW"/>
</dbReference>
<keyword evidence="1 5" id="KW-0949">S-adenosyl-L-methionine</keyword>
<evidence type="ECO:0000256" key="1">
    <source>
        <dbReference type="ARBA" id="ARBA00022691"/>
    </source>
</evidence>
<comment type="caution">
    <text evidence="8">The sequence shown here is derived from an EMBL/GenBank/DDBJ whole genome shotgun (WGS) entry which is preliminary data.</text>
</comment>
<dbReference type="PROSITE" id="PS51918">
    <property type="entry name" value="RADICAL_SAM"/>
    <property type="match status" value="1"/>
</dbReference>
<dbReference type="SFLD" id="SFLDG01060">
    <property type="entry name" value="BATS_domain_containing"/>
    <property type="match status" value="1"/>
</dbReference>
<evidence type="ECO:0000256" key="6">
    <source>
        <dbReference type="PIRSR" id="PIRSR004762-2"/>
    </source>
</evidence>
<feature type="domain" description="Radical SAM core" evidence="7">
    <location>
        <begin position="50"/>
        <end position="266"/>
    </location>
</feature>
<evidence type="ECO:0000256" key="5">
    <source>
        <dbReference type="PIRSR" id="PIRSR004762-1"/>
    </source>
</evidence>
<dbReference type="Pfam" id="PF04055">
    <property type="entry name" value="Radical_SAM"/>
    <property type="match status" value="1"/>
</dbReference>
<comment type="cofactor">
    <cofactor evidence="5">
        <name>[4Fe-4S] cluster</name>
        <dbReference type="ChEBI" id="CHEBI:49883"/>
    </cofactor>
    <text evidence="5">Binds 1 [4Fe-4S] cluster. The cluster is coordinated with 3 cysteines and an exchangeable S-adenosyl-L-methionine.</text>
</comment>
<evidence type="ECO:0000256" key="2">
    <source>
        <dbReference type="ARBA" id="ARBA00022723"/>
    </source>
</evidence>
<gene>
    <name evidence="8" type="ORF">HMPREF3229_01771</name>
</gene>
<dbReference type="SMART" id="SM00729">
    <property type="entry name" value="Elp3"/>
    <property type="match status" value="1"/>
</dbReference>
<reference evidence="8 9" key="1">
    <citation type="submission" date="2016-01" db="EMBL/GenBank/DDBJ databases">
        <authorList>
            <person name="Oliw E.H."/>
        </authorList>
    </citation>
    <scope>NUCLEOTIDE SEQUENCE [LARGE SCALE GENOMIC DNA]</scope>
    <source>
        <strain evidence="8 9">CMW7756A</strain>
    </source>
</reference>
<evidence type="ECO:0000259" key="7">
    <source>
        <dbReference type="PROSITE" id="PS51918"/>
    </source>
</evidence>
<dbReference type="InterPro" id="IPR006638">
    <property type="entry name" value="Elp3/MiaA/NifB-like_rSAM"/>
</dbReference>
<sequence length="346" mass="39721">MNKTLNICEQFYKTKEISFEDFSYLMKLDGEEAEVLHAFARELAVKNFGKEIYIRGLIEVSTYCKNNCYYCGLRFANKEAKRVRLSKEEILDLAKHSVDLGIKTIVMQGGEDDFYSLEYLKEIIGEIKEKFSDVAITLSLGERDFKDFEVLKNMGADRYLLRHETYSKSHYERLHPSSMSFQHRIDSILKLKELGFQTGCGMMVGSPYQELENLYEDLKFILKLKPEMVGIGPFIPQHDTPFRDFEAGKLRDVLNILSIVRIADEKLLLPSTTALGSIDDFGREKGILAGANVLMPNVGAEKLRKNYKLYDNKIGTEVQNSDDFRGLEEKLRKIGYGISKSRGDYK</sequence>
<evidence type="ECO:0000313" key="9">
    <source>
        <dbReference type="Proteomes" id="UP000070174"/>
    </source>
</evidence>
<evidence type="ECO:0000313" key="8">
    <source>
        <dbReference type="EMBL" id="KXA28533.1"/>
    </source>
</evidence>
<feature type="binding site" evidence="6">
    <location>
        <position position="164"/>
    </location>
    <ligand>
        <name>S-adenosyl-L-methionine</name>
        <dbReference type="ChEBI" id="CHEBI:59789"/>
    </ligand>
</feature>
<keyword evidence="5" id="KW-0004">4Fe-4S</keyword>
<dbReference type="GO" id="GO:0016740">
    <property type="term" value="F:transferase activity"/>
    <property type="evidence" value="ECO:0007669"/>
    <property type="project" value="TreeGrafter"/>
</dbReference>
<dbReference type="EMBL" id="LRQE01000042">
    <property type="protein sequence ID" value="KXA28533.1"/>
    <property type="molecule type" value="Genomic_DNA"/>
</dbReference>
<dbReference type="PATRIC" id="fig|54005.3.peg.1732"/>
<keyword evidence="4 5" id="KW-0411">Iron-sulfur</keyword>
<dbReference type="SFLD" id="SFLDG01082">
    <property type="entry name" value="B12-binding_domain_containing"/>
    <property type="match status" value="1"/>
</dbReference>
<proteinExistence type="predicted"/>